<dbReference type="Proteomes" id="UP001519863">
    <property type="component" value="Unassembled WGS sequence"/>
</dbReference>
<dbReference type="SUPFAM" id="SSF160582">
    <property type="entry name" value="MbtH-like"/>
    <property type="match status" value="1"/>
</dbReference>
<keyword evidence="4" id="KW-1185">Reference proteome</keyword>
<name>A0ABS7AX49_9ACTN</name>
<dbReference type="PANTHER" id="PTHR38444:SF1">
    <property type="entry name" value="ENTEROBACTIN BIOSYNTHESIS PROTEIN YBDZ"/>
    <property type="match status" value="1"/>
</dbReference>
<dbReference type="RefSeq" id="WP_220142820.1">
    <property type="nucleotide sequence ID" value="NZ_JAHXZI010000002.1"/>
</dbReference>
<feature type="domain" description="MbtH-like" evidence="2">
    <location>
        <begin position="4"/>
        <end position="54"/>
    </location>
</feature>
<reference evidence="3 4" key="1">
    <citation type="journal article" date="2013" name="Antonie Van Leeuwenhoek">
        <title>Actinoplanes hulinensis sp. nov., a novel actinomycete isolated from soybean root (Glycine max (L.) Merr).</title>
        <authorList>
            <person name="Shen Y."/>
            <person name="Liu C."/>
            <person name="Wang X."/>
            <person name="Zhao J."/>
            <person name="Jia F."/>
            <person name="Zhang Y."/>
            <person name="Wang L."/>
            <person name="Yang D."/>
            <person name="Xiang W."/>
        </authorList>
    </citation>
    <scope>NUCLEOTIDE SEQUENCE [LARGE SCALE GENOMIC DNA]</scope>
    <source>
        <strain evidence="3 4">NEAU-M9</strain>
    </source>
</reference>
<proteinExistence type="predicted"/>
<comment type="caution">
    <text evidence="3">The sequence shown here is derived from an EMBL/GenBank/DDBJ whole genome shotgun (WGS) entry which is preliminary data.</text>
</comment>
<evidence type="ECO:0000313" key="4">
    <source>
        <dbReference type="Proteomes" id="UP001519863"/>
    </source>
</evidence>
<dbReference type="InterPro" id="IPR038020">
    <property type="entry name" value="MbtH-like_sf"/>
</dbReference>
<evidence type="ECO:0000313" key="3">
    <source>
        <dbReference type="EMBL" id="MBW6433308.1"/>
    </source>
</evidence>
<accession>A0ABS7AX49</accession>
<evidence type="ECO:0000256" key="1">
    <source>
        <dbReference type="SAM" id="MobiDB-lite"/>
    </source>
</evidence>
<organism evidence="3 4">
    <name type="scientific">Actinoplanes hulinensis</name>
    <dbReference type="NCBI Taxonomy" id="1144547"/>
    <lineage>
        <taxon>Bacteria</taxon>
        <taxon>Bacillati</taxon>
        <taxon>Actinomycetota</taxon>
        <taxon>Actinomycetes</taxon>
        <taxon>Micromonosporales</taxon>
        <taxon>Micromonosporaceae</taxon>
        <taxon>Actinoplanes</taxon>
    </lineage>
</organism>
<dbReference type="SMART" id="SM00923">
    <property type="entry name" value="MbtH"/>
    <property type="match status" value="1"/>
</dbReference>
<sequence>MSVNPFDDTEARFLVLTNEHDQHSLWPATVTVPAGWSVALAESAREECVRYVERNWTDLRPREASPMSELASESSSSASLACRHRSEAEVAA</sequence>
<evidence type="ECO:0000259" key="2">
    <source>
        <dbReference type="SMART" id="SM00923"/>
    </source>
</evidence>
<feature type="compositionally biased region" description="Low complexity" evidence="1">
    <location>
        <begin position="68"/>
        <end position="81"/>
    </location>
</feature>
<gene>
    <name evidence="3" type="ORF">KZ829_06065</name>
</gene>
<dbReference type="Gene3D" id="3.90.820.10">
    <property type="entry name" value="Structural Genomics, Unknown Function 30-nov-00 1gh9 Mol_id"/>
    <property type="match status" value="1"/>
</dbReference>
<dbReference type="InterPro" id="IPR037407">
    <property type="entry name" value="MLP_fam"/>
</dbReference>
<dbReference type="InterPro" id="IPR005153">
    <property type="entry name" value="MbtH-like_dom"/>
</dbReference>
<dbReference type="EMBL" id="JAHXZI010000002">
    <property type="protein sequence ID" value="MBW6433308.1"/>
    <property type="molecule type" value="Genomic_DNA"/>
</dbReference>
<feature type="region of interest" description="Disordered" evidence="1">
    <location>
        <begin position="62"/>
        <end position="92"/>
    </location>
</feature>
<dbReference type="PANTHER" id="PTHR38444">
    <property type="entry name" value="ENTEROBACTIN BIOSYNTHESIS PROTEIN YBDZ"/>
    <property type="match status" value="1"/>
</dbReference>
<protein>
    <submittedName>
        <fullName evidence="3">MbtH family protein</fullName>
    </submittedName>
</protein>
<dbReference type="Pfam" id="PF03621">
    <property type="entry name" value="MbtH"/>
    <property type="match status" value="1"/>
</dbReference>